<dbReference type="AlphaFoldDB" id="A0A401GVD7"/>
<accession>A0A401GVD7</accession>
<evidence type="ECO:0000313" key="6">
    <source>
        <dbReference type="Proteomes" id="UP000287166"/>
    </source>
</evidence>
<evidence type="ECO:0000256" key="1">
    <source>
        <dbReference type="ARBA" id="ARBA00022679"/>
    </source>
</evidence>
<dbReference type="Pfam" id="PF00108">
    <property type="entry name" value="Thiolase_N"/>
    <property type="match status" value="1"/>
</dbReference>
<keyword evidence="6" id="KW-1185">Reference proteome</keyword>
<dbReference type="PANTHER" id="PTHR43853:SF8">
    <property type="entry name" value="3-KETOACYL-COA THIOLASE, PEROXISOMAL"/>
    <property type="match status" value="1"/>
</dbReference>
<gene>
    <name evidence="5" type="ORF">SCP_0900660</name>
</gene>
<dbReference type="InterPro" id="IPR020615">
    <property type="entry name" value="Thiolase_acyl_enz_int_AS"/>
</dbReference>
<sequence>MLTFAQRTTSSLTTTFPKVEILAQYDDAASLESQRCALFPPLAGPLTDSPLQANKGDFKDIRRLDPALIEDIPNTVPINTVNRQCSSGLSTINHITAEIVSGQIDIGIGAGVESMAFGYGALGLAQTKGFSETSLCARSRGLPNLDGRSPSSHIIARMLFMASAPWTAWRQTCLPCRYFRALIQQ</sequence>
<dbReference type="GO" id="GO:0005777">
    <property type="term" value="C:peroxisome"/>
    <property type="evidence" value="ECO:0007669"/>
    <property type="project" value="TreeGrafter"/>
</dbReference>
<evidence type="ECO:0000256" key="2">
    <source>
        <dbReference type="ARBA" id="ARBA00022832"/>
    </source>
</evidence>
<name>A0A401GVD7_9APHY</name>
<dbReference type="InParanoid" id="A0A401GVD7"/>
<comment type="caution">
    <text evidence="5">The sequence shown here is derived from an EMBL/GenBank/DDBJ whole genome shotgun (WGS) entry which is preliminary data.</text>
</comment>
<evidence type="ECO:0000313" key="5">
    <source>
        <dbReference type="EMBL" id="GBE86188.1"/>
    </source>
</evidence>
<dbReference type="InterPro" id="IPR050215">
    <property type="entry name" value="Thiolase-like_sf_Thiolase"/>
</dbReference>
<dbReference type="PANTHER" id="PTHR43853">
    <property type="entry name" value="3-KETOACYL-COA THIOLASE, PEROXISOMAL"/>
    <property type="match status" value="1"/>
</dbReference>
<keyword evidence="3" id="KW-0443">Lipid metabolism</keyword>
<dbReference type="InterPro" id="IPR016039">
    <property type="entry name" value="Thiolase-like"/>
</dbReference>
<dbReference type="Gene3D" id="3.40.47.10">
    <property type="match status" value="1"/>
</dbReference>
<organism evidence="5 6">
    <name type="scientific">Sparassis crispa</name>
    <dbReference type="NCBI Taxonomy" id="139825"/>
    <lineage>
        <taxon>Eukaryota</taxon>
        <taxon>Fungi</taxon>
        <taxon>Dikarya</taxon>
        <taxon>Basidiomycota</taxon>
        <taxon>Agaricomycotina</taxon>
        <taxon>Agaricomycetes</taxon>
        <taxon>Polyporales</taxon>
        <taxon>Sparassidaceae</taxon>
        <taxon>Sparassis</taxon>
    </lineage>
</organism>
<dbReference type="GO" id="GO:0006635">
    <property type="term" value="P:fatty acid beta-oxidation"/>
    <property type="evidence" value="ECO:0007669"/>
    <property type="project" value="TreeGrafter"/>
</dbReference>
<reference evidence="5 6" key="1">
    <citation type="journal article" date="2018" name="Sci. Rep.">
        <title>Genome sequence of the cauliflower mushroom Sparassis crispa (Hanabiratake) and its association with beneficial usage.</title>
        <authorList>
            <person name="Kiyama R."/>
            <person name="Furutani Y."/>
            <person name="Kawaguchi K."/>
            <person name="Nakanishi T."/>
        </authorList>
    </citation>
    <scope>NUCLEOTIDE SEQUENCE [LARGE SCALE GENOMIC DNA]</scope>
</reference>
<keyword evidence="2" id="KW-0276">Fatty acid metabolism</keyword>
<dbReference type="GO" id="GO:0003988">
    <property type="term" value="F:acetyl-CoA C-acyltransferase activity"/>
    <property type="evidence" value="ECO:0007669"/>
    <property type="project" value="TreeGrafter"/>
</dbReference>
<dbReference type="PROSITE" id="PS00098">
    <property type="entry name" value="THIOLASE_1"/>
    <property type="match status" value="1"/>
</dbReference>
<dbReference type="GeneID" id="38783105"/>
<dbReference type="InterPro" id="IPR020616">
    <property type="entry name" value="Thiolase_N"/>
</dbReference>
<dbReference type="OrthoDB" id="5404651at2759"/>
<keyword evidence="1" id="KW-0808">Transferase</keyword>
<evidence type="ECO:0000259" key="4">
    <source>
        <dbReference type="Pfam" id="PF00108"/>
    </source>
</evidence>
<dbReference type="RefSeq" id="XP_027617101.1">
    <property type="nucleotide sequence ID" value="XM_027761300.1"/>
</dbReference>
<proteinExistence type="predicted"/>
<feature type="domain" description="Thiolase N-terminal" evidence="4">
    <location>
        <begin position="67"/>
        <end position="116"/>
    </location>
</feature>
<dbReference type="SUPFAM" id="SSF53901">
    <property type="entry name" value="Thiolase-like"/>
    <property type="match status" value="1"/>
</dbReference>
<dbReference type="GO" id="GO:0010124">
    <property type="term" value="P:phenylacetate catabolic process"/>
    <property type="evidence" value="ECO:0007669"/>
    <property type="project" value="TreeGrafter"/>
</dbReference>
<protein>
    <recommendedName>
        <fullName evidence="4">Thiolase N-terminal domain-containing protein</fullName>
    </recommendedName>
</protein>
<dbReference type="EMBL" id="BFAD01000009">
    <property type="protein sequence ID" value="GBE86188.1"/>
    <property type="molecule type" value="Genomic_DNA"/>
</dbReference>
<evidence type="ECO:0000256" key="3">
    <source>
        <dbReference type="ARBA" id="ARBA00023098"/>
    </source>
</evidence>
<dbReference type="Proteomes" id="UP000287166">
    <property type="component" value="Unassembled WGS sequence"/>
</dbReference>
<dbReference type="STRING" id="139825.A0A401GVD7"/>